<keyword evidence="2 4" id="KW-0238">DNA-binding</keyword>
<comment type="caution">
    <text evidence="6">The sequence shown here is derived from an EMBL/GenBank/DDBJ whole genome shotgun (WGS) entry which is preliminary data.</text>
</comment>
<evidence type="ECO:0000313" key="7">
    <source>
        <dbReference type="Proteomes" id="UP000562984"/>
    </source>
</evidence>
<name>A0A849A973_9ACTN</name>
<dbReference type="EMBL" id="JABEND010000003">
    <property type="protein sequence ID" value="NNG35648.1"/>
    <property type="molecule type" value="Genomic_DNA"/>
</dbReference>
<dbReference type="PANTHER" id="PTHR47506">
    <property type="entry name" value="TRANSCRIPTIONAL REGULATORY PROTEIN"/>
    <property type="match status" value="1"/>
</dbReference>
<evidence type="ECO:0000259" key="5">
    <source>
        <dbReference type="PROSITE" id="PS50977"/>
    </source>
</evidence>
<sequence>MPRTAGRPRSFDRDSALDKAILVFWRHGYEATSIRDLTAELGVSAPSLYLAFGDKQQLFDEAIRTYDVRYGGFIERAIEQEPTGRAAALRMLREAPDRYTRSGLPAGCLIATGDSAIGDGIAGASLVSIRRAKQRALAGKLRADSATERRSGAASPETLAQFTFGVMAGMAQSAKDGASRAALRRVAAVAARAFDAAAVS</sequence>
<evidence type="ECO:0000313" key="6">
    <source>
        <dbReference type="EMBL" id="NNG35648.1"/>
    </source>
</evidence>
<feature type="DNA-binding region" description="H-T-H motif" evidence="4">
    <location>
        <begin position="33"/>
        <end position="52"/>
    </location>
</feature>
<dbReference type="SUPFAM" id="SSF46689">
    <property type="entry name" value="Homeodomain-like"/>
    <property type="match status" value="1"/>
</dbReference>
<dbReference type="InterPro" id="IPR001647">
    <property type="entry name" value="HTH_TetR"/>
</dbReference>
<dbReference type="Gene3D" id="1.10.10.60">
    <property type="entry name" value="Homeodomain-like"/>
    <property type="match status" value="1"/>
</dbReference>
<keyword evidence="3" id="KW-0804">Transcription</keyword>
<dbReference type="InterPro" id="IPR009057">
    <property type="entry name" value="Homeodomain-like_sf"/>
</dbReference>
<proteinExistence type="predicted"/>
<dbReference type="RefSeq" id="WP_171199305.1">
    <property type="nucleotide sequence ID" value="NZ_JABEND010000003.1"/>
</dbReference>
<dbReference type="Gene3D" id="1.10.357.10">
    <property type="entry name" value="Tetracycline Repressor, domain 2"/>
    <property type="match status" value="1"/>
</dbReference>
<evidence type="ECO:0000256" key="1">
    <source>
        <dbReference type="ARBA" id="ARBA00023015"/>
    </source>
</evidence>
<reference evidence="6 7" key="1">
    <citation type="submission" date="2020-05" db="EMBL/GenBank/DDBJ databases">
        <title>Nakamurella sp. DB0629 isolated from air conditioner.</title>
        <authorList>
            <person name="Kim D.H."/>
            <person name="Kim D.-U."/>
        </authorList>
    </citation>
    <scope>NUCLEOTIDE SEQUENCE [LARGE SCALE GENOMIC DNA]</scope>
    <source>
        <strain evidence="6 7">DB0629</strain>
    </source>
</reference>
<dbReference type="InterPro" id="IPR036271">
    <property type="entry name" value="Tet_transcr_reg_TetR-rel_C_sf"/>
</dbReference>
<organism evidence="6 7">
    <name type="scientific">Nakamurella aerolata</name>
    <dbReference type="NCBI Taxonomy" id="1656892"/>
    <lineage>
        <taxon>Bacteria</taxon>
        <taxon>Bacillati</taxon>
        <taxon>Actinomycetota</taxon>
        <taxon>Actinomycetes</taxon>
        <taxon>Nakamurellales</taxon>
        <taxon>Nakamurellaceae</taxon>
        <taxon>Nakamurella</taxon>
    </lineage>
</organism>
<evidence type="ECO:0000256" key="2">
    <source>
        <dbReference type="ARBA" id="ARBA00023125"/>
    </source>
</evidence>
<dbReference type="SUPFAM" id="SSF48498">
    <property type="entry name" value="Tetracyclin repressor-like, C-terminal domain"/>
    <property type="match status" value="1"/>
</dbReference>
<dbReference type="Pfam" id="PF00440">
    <property type="entry name" value="TetR_N"/>
    <property type="match status" value="1"/>
</dbReference>
<evidence type="ECO:0000256" key="3">
    <source>
        <dbReference type="ARBA" id="ARBA00023163"/>
    </source>
</evidence>
<protein>
    <submittedName>
        <fullName evidence="6">TetR/AcrR family transcriptional regulator</fullName>
    </submittedName>
</protein>
<evidence type="ECO:0000256" key="4">
    <source>
        <dbReference type="PROSITE-ProRule" id="PRU00335"/>
    </source>
</evidence>
<dbReference type="GO" id="GO:0003677">
    <property type="term" value="F:DNA binding"/>
    <property type="evidence" value="ECO:0007669"/>
    <property type="project" value="UniProtKB-UniRule"/>
</dbReference>
<dbReference type="InterPro" id="IPR023772">
    <property type="entry name" value="DNA-bd_HTH_TetR-type_CS"/>
</dbReference>
<gene>
    <name evidence="6" type="ORF">HKD39_07955</name>
</gene>
<accession>A0A849A973</accession>
<feature type="domain" description="HTH tetR-type" evidence="5">
    <location>
        <begin position="10"/>
        <end position="70"/>
    </location>
</feature>
<dbReference type="PROSITE" id="PS50977">
    <property type="entry name" value="HTH_TETR_2"/>
    <property type="match status" value="1"/>
</dbReference>
<dbReference type="PROSITE" id="PS01081">
    <property type="entry name" value="HTH_TETR_1"/>
    <property type="match status" value="1"/>
</dbReference>
<dbReference type="PANTHER" id="PTHR47506:SF1">
    <property type="entry name" value="HTH-TYPE TRANSCRIPTIONAL REGULATOR YJDC"/>
    <property type="match status" value="1"/>
</dbReference>
<dbReference type="AlphaFoldDB" id="A0A849A973"/>
<dbReference type="Proteomes" id="UP000562984">
    <property type="component" value="Unassembled WGS sequence"/>
</dbReference>
<keyword evidence="1" id="KW-0805">Transcription regulation</keyword>
<keyword evidence="7" id="KW-1185">Reference proteome</keyword>